<dbReference type="Gene3D" id="1.10.8.500">
    <property type="entry name" value="HAMP domain in histidine kinase"/>
    <property type="match status" value="1"/>
</dbReference>
<dbReference type="PRINTS" id="PR00260">
    <property type="entry name" value="CHEMTRNSDUCR"/>
</dbReference>
<feature type="domain" description="Methyl-accepting transducer" evidence="10">
    <location>
        <begin position="424"/>
        <end position="653"/>
    </location>
</feature>
<dbReference type="InterPro" id="IPR051310">
    <property type="entry name" value="MCP_chemotaxis"/>
</dbReference>
<dbReference type="InterPro" id="IPR033479">
    <property type="entry name" value="dCache_1"/>
</dbReference>
<comment type="caution">
    <text evidence="12">The sequence shown here is derived from an EMBL/GenBank/DDBJ whole genome shotgun (WGS) entry which is preliminary data.</text>
</comment>
<evidence type="ECO:0000256" key="9">
    <source>
        <dbReference type="SAM" id="Phobius"/>
    </source>
</evidence>
<evidence type="ECO:0000256" key="1">
    <source>
        <dbReference type="ARBA" id="ARBA00004651"/>
    </source>
</evidence>
<dbReference type="CDD" id="cd12912">
    <property type="entry name" value="PDC2_MCP_like"/>
    <property type="match status" value="1"/>
</dbReference>
<dbReference type="InterPro" id="IPR004090">
    <property type="entry name" value="Chemotax_Me-accpt_rcpt"/>
</dbReference>
<evidence type="ECO:0000256" key="7">
    <source>
        <dbReference type="ARBA" id="ARBA00029447"/>
    </source>
</evidence>
<dbReference type="RefSeq" id="WP_125127883.1">
    <property type="nucleotide sequence ID" value="NZ_RHJS01000002.1"/>
</dbReference>
<keyword evidence="2" id="KW-1003">Cell membrane</keyword>
<keyword evidence="5 9" id="KW-1133">Transmembrane helix</keyword>
<accession>A0A3R8JPA1</accession>
<dbReference type="GO" id="GO:0005886">
    <property type="term" value="C:plasma membrane"/>
    <property type="evidence" value="ECO:0007669"/>
    <property type="project" value="UniProtKB-SubCell"/>
</dbReference>
<dbReference type="CDD" id="cd06225">
    <property type="entry name" value="HAMP"/>
    <property type="match status" value="1"/>
</dbReference>
<dbReference type="EMBL" id="RHJS01000002">
    <property type="protein sequence ID" value="RRK32415.1"/>
    <property type="molecule type" value="Genomic_DNA"/>
</dbReference>
<dbReference type="CDD" id="cd18773">
    <property type="entry name" value="PDC1_HK_sensor"/>
    <property type="match status" value="1"/>
</dbReference>
<dbReference type="PROSITE" id="PS50111">
    <property type="entry name" value="CHEMOTAXIS_TRANSDUC_2"/>
    <property type="match status" value="1"/>
</dbReference>
<dbReference type="PANTHER" id="PTHR43531">
    <property type="entry name" value="PROTEIN ICFG"/>
    <property type="match status" value="1"/>
</dbReference>
<dbReference type="PROSITE" id="PS50885">
    <property type="entry name" value="HAMP"/>
    <property type="match status" value="1"/>
</dbReference>
<evidence type="ECO:0000256" key="4">
    <source>
        <dbReference type="ARBA" id="ARBA00022692"/>
    </source>
</evidence>
<organism evidence="12 13">
    <name type="scientific">Schaedlerella arabinosiphila</name>
    <dbReference type="NCBI Taxonomy" id="2044587"/>
    <lineage>
        <taxon>Bacteria</taxon>
        <taxon>Bacillati</taxon>
        <taxon>Bacillota</taxon>
        <taxon>Clostridia</taxon>
        <taxon>Lachnospirales</taxon>
        <taxon>Lachnospiraceae</taxon>
        <taxon>Schaedlerella</taxon>
    </lineage>
</organism>
<keyword evidence="8" id="KW-0807">Transducer</keyword>
<dbReference type="SUPFAM" id="SSF58104">
    <property type="entry name" value="Methyl-accepting chemotaxis protein (MCP) signaling domain"/>
    <property type="match status" value="1"/>
</dbReference>
<feature type="transmembrane region" description="Helical" evidence="9">
    <location>
        <begin position="293"/>
        <end position="317"/>
    </location>
</feature>
<name>A0A3R8JPA1_9FIRM</name>
<evidence type="ECO:0000259" key="11">
    <source>
        <dbReference type="PROSITE" id="PS50885"/>
    </source>
</evidence>
<dbReference type="GO" id="GO:0007165">
    <property type="term" value="P:signal transduction"/>
    <property type="evidence" value="ECO:0007669"/>
    <property type="project" value="UniProtKB-KW"/>
</dbReference>
<dbReference type="PANTHER" id="PTHR43531:SF11">
    <property type="entry name" value="METHYL-ACCEPTING CHEMOTAXIS PROTEIN 3"/>
    <property type="match status" value="1"/>
</dbReference>
<keyword evidence="13" id="KW-1185">Reference proteome</keyword>
<protein>
    <submittedName>
        <fullName evidence="12">Methyl-accepting chemotaxis protein</fullName>
    </submittedName>
</protein>
<proteinExistence type="inferred from homology"/>
<evidence type="ECO:0000256" key="8">
    <source>
        <dbReference type="PROSITE-ProRule" id="PRU00284"/>
    </source>
</evidence>
<dbReference type="InterPro" id="IPR003660">
    <property type="entry name" value="HAMP_dom"/>
</dbReference>
<keyword evidence="6 9" id="KW-0472">Membrane</keyword>
<dbReference type="Pfam" id="PF00672">
    <property type="entry name" value="HAMP"/>
    <property type="match status" value="1"/>
</dbReference>
<evidence type="ECO:0000313" key="12">
    <source>
        <dbReference type="EMBL" id="RRK32415.1"/>
    </source>
</evidence>
<evidence type="ECO:0000256" key="2">
    <source>
        <dbReference type="ARBA" id="ARBA00022475"/>
    </source>
</evidence>
<dbReference type="Gene3D" id="3.30.450.20">
    <property type="entry name" value="PAS domain"/>
    <property type="match status" value="2"/>
</dbReference>
<evidence type="ECO:0000256" key="5">
    <source>
        <dbReference type="ARBA" id="ARBA00022989"/>
    </source>
</evidence>
<dbReference type="Proteomes" id="UP000274920">
    <property type="component" value="Unassembled WGS sequence"/>
</dbReference>
<evidence type="ECO:0000313" key="13">
    <source>
        <dbReference type="Proteomes" id="UP000274920"/>
    </source>
</evidence>
<dbReference type="Gene3D" id="1.10.287.950">
    <property type="entry name" value="Methyl-accepting chemotaxis protein"/>
    <property type="match status" value="1"/>
</dbReference>
<dbReference type="AlphaFoldDB" id="A0A3R8JPA1"/>
<dbReference type="Pfam" id="PF02743">
    <property type="entry name" value="dCache_1"/>
    <property type="match status" value="1"/>
</dbReference>
<dbReference type="GO" id="GO:0004888">
    <property type="term" value="F:transmembrane signaling receptor activity"/>
    <property type="evidence" value="ECO:0007669"/>
    <property type="project" value="InterPro"/>
</dbReference>
<keyword evidence="3" id="KW-0145">Chemotaxis</keyword>
<dbReference type="Pfam" id="PF18947">
    <property type="entry name" value="HAMP_2"/>
    <property type="match status" value="1"/>
</dbReference>
<keyword evidence="4 9" id="KW-0812">Transmembrane</keyword>
<gene>
    <name evidence="12" type="ORF">EBB54_14390</name>
</gene>
<reference evidence="12" key="1">
    <citation type="submission" date="2018-10" db="EMBL/GenBank/DDBJ databases">
        <title>Schaedlerella arabinophila gen. nov. sp. nov., isolated from the mouse intestinal tract and comparative analysis with the genome of the closely related altered Schaedler flora strain ASF502.</title>
        <authorList>
            <person name="Miyake S."/>
            <person name="Soh M."/>
            <person name="Seedorf H."/>
        </authorList>
    </citation>
    <scope>NUCLEOTIDE SEQUENCE [LARGE SCALE GENOMIC DNA]</scope>
    <source>
        <strain evidence="12">DSM 106076</strain>
    </source>
</reference>
<evidence type="ECO:0000259" key="10">
    <source>
        <dbReference type="PROSITE" id="PS50111"/>
    </source>
</evidence>
<dbReference type="InterPro" id="IPR004089">
    <property type="entry name" value="MCPsignal_dom"/>
</dbReference>
<feature type="domain" description="HAMP" evidence="11">
    <location>
        <begin position="319"/>
        <end position="371"/>
    </location>
</feature>
<sequence length="671" mass="72820">MKRKTKAENSRPAAVRRHSGRIAAKLVGAIVATIMIMVAVLLTLVYRRVSDTLLDKSEKLIQETTGKVTQETTAWMNKTLTMLDMQRDTIEYEEMDIPEMEEYIRHTVGQNSAYPAGLYVALTDGSLYHATFVPGPDFNSLEKSWYQDGIQSEDFILGDVYFDEDSQSYVVGASGMLKGKDGEARGVAAADVYLDAISDIVAEIQLEETGGVFLVDTRTDTIIGHRDKEITGRLLSEFNGDMYAYAAKQIKDGDYGLSLFDGGTYIQAVKVPNSDWAAVVYVPKAEVLADLNVLTGIMSTVSVLAVLITSILVIILVRRIIGRPVAELNKVAARIAAGELEQTIHHTSNDELGELADNFEKTVLRLREYIDYINEISEKLQEISRGNLDITLSHEYVGEFSKIKESLESITRFLNQTIGQIHVASGQVAEGSGYVSEGAQTLSMGSVQQNDSVEQLAAHISQVSDGIQKTAQGARKASQISQDVGSRILESNEKMQHMNDAIQRISGKSAQIRNIIKTIEDIAFQTNILALNAAVEAARAGAAGKGFAVVADEVRNLAGKSSEAAKNTTVLIEETVEAVEEGSSAAEDTAASMMAVVAQADEVNKLIEGIAEYSAKQAEATEEVIRGIDQISGVVQSNLATAEKSASASEELSGQANMLRELVSKFRLKAR</sequence>
<comment type="similarity">
    <text evidence="7">Belongs to the methyl-accepting chemotaxis (MCP) protein family.</text>
</comment>
<evidence type="ECO:0000256" key="3">
    <source>
        <dbReference type="ARBA" id="ARBA00022500"/>
    </source>
</evidence>
<dbReference type="Pfam" id="PF00015">
    <property type="entry name" value="MCPsignal"/>
    <property type="match status" value="1"/>
</dbReference>
<dbReference type="SMART" id="SM00304">
    <property type="entry name" value="HAMP"/>
    <property type="match status" value="2"/>
</dbReference>
<evidence type="ECO:0000256" key="6">
    <source>
        <dbReference type="ARBA" id="ARBA00023136"/>
    </source>
</evidence>
<feature type="transmembrane region" description="Helical" evidence="9">
    <location>
        <begin position="26"/>
        <end position="46"/>
    </location>
</feature>
<dbReference type="SMART" id="SM00283">
    <property type="entry name" value="MA"/>
    <property type="match status" value="1"/>
</dbReference>
<comment type="subcellular location">
    <subcellularLocation>
        <location evidence="1">Cell membrane</location>
        <topology evidence="1">Multi-pass membrane protein</topology>
    </subcellularLocation>
</comment>
<dbReference type="GO" id="GO:0006935">
    <property type="term" value="P:chemotaxis"/>
    <property type="evidence" value="ECO:0007669"/>
    <property type="project" value="UniProtKB-KW"/>
</dbReference>